<feature type="region of interest" description="Disordered" evidence="1">
    <location>
        <begin position="1"/>
        <end position="27"/>
    </location>
</feature>
<reference evidence="2 3" key="1">
    <citation type="submission" date="2018-09" db="EMBL/GenBank/DDBJ databases">
        <authorList>
            <person name="Wang Z."/>
        </authorList>
    </citation>
    <scope>NUCLEOTIDE SEQUENCE [LARGE SCALE GENOMIC DNA]</scope>
    <source>
        <strain evidence="2 3">ALS 81</strain>
    </source>
</reference>
<evidence type="ECO:0000313" key="3">
    <source>
        <dbReference type="Proteomes" id="UP000286482"/>
    </source>
</evidence>
<feature type="compositionally biased region" description="Polar residues" evidence="1">
    <location>
        <begin position="1"/>
        <end position="24"/>
    </location>
</feature>
<keyword evidence="3" id="KW-1185">Reference proteome</keyword>
<protein>
    <submittedName>
        <fullName evidence="2">Uncharacterized protein</fullName>
    </submittedName>
</protein>
<organism evidence="2 3">
    <name type="scientific">Alginatibacterium sediminis</name>
    <dbReference type="NCBI Taxonomy" id="2164068"/>
    <lineage>
        <taxon>Bacteria</taxon>
        <taxon>Pseudomonadati</taxon>
        <taxon>Pseudomonadota</taxon>
        <taxon>Gammaproteobacteria</taxon>
        <taxon>Alteromonadales</taxon>
        <taxon>Alteromonadaceae</taxon>
        <taxon>Alginatibacterium</taxon>
    </lineage>
</organism>
<evidence type="ECO:0000313" key="2">
    <source>
        <dbReference type="EMBL" id="RKF17519.1"/>
    </source>
</evidence>
<accession>A0A420EA18</accession>
<dbReference type="AlphaFoldDB" id="A0A420EA18"/>
<proteinExistence type="predicted"/>
<dbReference type="Proteomes" id="UP000286482">
    <property type="component" value="Unassembled WGS sequence"/>
</dbReference>
<gene>
    <name evidence="2" type="ORF">DBZ36_13850</name>
</gene>
<name>A0A420EA18_9ALTE</name>
<evidence type="ECO:0000256" key="1">
    <source>
        <dbReference type="SAM" id="MobiDB-lite"/>
    </source>
</evidence>
<comment type="caution">
    <text evidence="2">The sequence shown here is derived from an EMBL/GenBank/DDBJ whole genome shotgun (WGS) entry which is preliminary data.</text>
</comment>
<dbReference type="EMBL" id="RAQO01000007">
    <property type="protein sequence ID" value="RKF17519.1"/>
    <property type="molecule type" value="Genomic_DNA"/>
</dbReference>
<dbReference type="RefSeq" id="WP_120355543.1">
    <property type="nucleotide sequence ID" value="NZ_RAQO01000007.1"/>
</dbReference>
<dbReference type="OrthoDB" id="9982244at2"/>
<sequence length="70" mass="7773">MQVSSRLDQQAQQSARNSTQSELVSSEAPYATIKELAEIYGMQTTTVRQRLAKHWHLEQALTSPVNGAAE</sequence>